<dbReference type="AlphaFoldDB" id="A0A9N9TUN7"/>
<keyword evidence="19" id="KW-1185">Reference proteome</keyword>
<dbReference type="InterPro" id="IPR035892">
    <property type="entry name" value="C2_domain_sf"/>
</dbReference>
<dbReference type="InterPro" id="IPR031468">
    <property type="entry name" value="SMP_LBD"/>
</dbReference>
<feature type="compositionally biased region" description="Low complexity" evidence="14">
    <location>
        <begin position="582"/>
        <end position="594"/>
    </location>
</feature>
<dbReference type="GO" id="GO:0006869">
    <property type="term" value="P:lipid transport"/>
    <property type="evidence" value="ECO:0007669"/>
    <property type="project" value="UniProtKB-KW"/>
</dbReference>
<evidence type="ECO:0000256" key="6">
    <source>
        <dbReference type="ARBA" id="ARBA00022723"/>
    </source>
</evidence>
<keyword evidence="5 15" id="KW-0812">Transmembrane</keyword>
<dbReference type="Proteomes" id="UP001153712">
    <property type="component" value="Chromosome 6"/>
</dbReference>
<feature type="region of interest" description="Disordered" evidence="14">
    <location>
        <begin position="564"/>
        <end position="607"/>
    </location>
</feature>
<keyword evidence="9" id="KW-0106">Calcium</keyword>
<dbReference type="PANTHER" id="PTHR45761">
    <property type="entry name" value="EXTENDED SYNAPTOTAGMIN-LIKE PROTEIN 2, ISOFORM C"/>
    <property type="match status" value="1"/>
</dbReference>
<organism evidence="18 19">
    <name type="scientific">Phyllotreta striolata</name>
    <name type="common">Striped flea beetle</name>
    <name type="synonym">Crioceris striolata</name>
    <dbReference type="NCBI Taxonomy" id="444603"/>
    <lineage>
        <taxon>Eukaryota</taxon>
        <taxon>Metazoa</taxon>
        <taxon>Ecdysozoa</taxon>
        <taxon>Arthropoda</taxon>
        <taxon>Hexapoda</taxon>
        <taxon>Insecta</taxon>
        <taxon>Pterygota</taxon>
        <taxon>Neoptera</taxon>
        <taxon>Endopterygota</taxon>
        <taxon>Coleoptera</taxon>
        <taxon>Polyphaga</taxon>
        <taxon>Cucujiformia</taxon>
        <taxon>Chrysomeloidea</taxon>
        <taxon>Chrysomelidae</taxon>
        <taxon>Galerucinae</taxon>
        <taxon>Alticini</taxon>
        <taxon>Phyllotreta</taxon>
    </lineage>
</organism>
<evidence type="ECO:0000256" key="14">
    <source>
        <dbReference type="SAM" id="MobiDB-lite"/>
    </source>
</evidence>
<dbReference type="GO" id="GO:0035091">
    <property type="term" value="F:phosphatidylinositol binding"/>
    <property type="evidence" value="ECO:0007669"/>
    <property type="project" value="TreeGrafter"/>
</dbReference>
<keyword evidence="4" id="KW-0813">Transport</keyword>
<evidence type="ECO:0000313" key="19">
    <source>
        <dbReference type="Proteomes" id="UP001153712"/>
    </source>
</evidence>
<feature type="domain" description="SMP-LTD" evidence="17">
    <location>
        <begin position="91"/>
        <end position="269"/>
    </location>
</feature>
<evidence type="ECO:0000256" key="13">
    <source>
        <dbReference type="ARBA" id="ARBA00023136"/>
    </source>
</evidence>
<keyword evidence="8" id="KW-0256">Endoplasmic reticulum</keyword>
<evidence type="ECO:0000256" key="3">
    <source>
        <dbReference type="ARBA" id="ARBA00005867"/>
    </source>
</evidence>
<evidence type="ECO:0000256" key="2">
    <source>
        <dbReference type="ARBA" id="ARBA00004477"/>
    </source>
</evidence>
<keyword evidence="6" id="KW-0479">Metal-binding</keyword>
<proteinExistence type="inferred from homology"/>
<dbReference type="GO" id="GO:0005886">
    <property type="term" value="C:plasma membrane"/>
    <property type="evidence" value="ECO:0007669"/>
    <property type="project" value="UniProtKB-SubCell"/>
</dbReference>
<dbReference type="InterPro" id="IPR051634">
    <property type="entry name" value="Extended_Synaptotagmin"/>
</dbReference>
<dbReference type="GO" id="GO:0031210">
    <property type="term" value="F:phosphatidylcholine binding"/>
    <property type="evidence" value="ECO:0007669"/>
    <property type="project" value="TreeGrafter"/>
</dbReference>
<gene>
    <name evidence="18" type="ORF">PHYEVI_LOCUS9438</name>
</gene>
<evidence type="ECO:0000313" key="18">
    <source>
        <dbReference type="EMBL" id="CAG9863139.1"/>
    </source>
</evidence>
<keyword evidence="11" id="KW-0445">Lipid transport</keyword>
<feature type="domain" description="C2" evidence="16">
    <location>
        <begin position="412"/>
        <end position="531"/>
    </location>
</feature>
<evidence type="ECO:0000256" key="11">
    <source>
        <dbReference type="ARBA" id="ARBA00023055"/>
    </source>
</evidence>
<dbReference type="SMART" id="SM00239">
    <property type="entry name" value="C2"/>
    <property type="match status" value="3"/>
</dbReference>
<accession>A0A9N9TUN7</accession>
<evidence type="ECO:0000256" key="10">
    <source>
        <dbReference type="ARBA" id="ARBA00022989"/>
    </source>
</evidence>
<dbReference type="GO" id="GO:0008429">
    <property type="term" value="F:phosphatidylethanolamine binding"/>
    <property type="evidence" value="ECO:0007669"/>
    <property type="project" value="TreeGrafter"/>
</dbReference>
<feature type="domain" description="C2" evidence="16">
    <location>
        <begin position="267"/>
        <end position="386"/>
    </location>
</feature>
<dbReference type="InterPro" id="IPR039010">
    <property type="entry name" value="Synaptotagmin_SMP"/>
</dbReference>
<evidence type="ECO:0000256" key="4">
    <source>
        <dbReference type="ARBA" id="ARBA00022448"/>
    </source>
</evidence>
<reference evidence="18" key="1">
    <citation type="submission" date="2022-01" db="EMBL/GenBank/DDBJ databases">
        <authorList>
            <person name="King R."/>
        </authorList>
    </citation>
    <scope>NUCLEOTIDE SEQUENCE</scope>
</reference>
<keyword evidence="12" id="KW-0446">Lipid-binding</keyword>
<dbReference type="OrthoDB" id="1029639at2759"/>
<dbReference type="GO" id="GO:0005544">
    <property type="term" value="F:calcium-dependent phospholipid binding"/>
    <property type="evidence" value="ECO:0007669"/>
    <property type="project" value="TreeGrafter"/>
</dbReference>
<feature type="transmembrane region" description="Helical" evidence="15">
    <location>
        <begin position="21"/>
        <end position="46"/>
    </location>
</feature>
<dbReference type="GO" id="GO:0005509">
    <property type="term" value="F:calcium ion binding"/>
    <property type="evidence" value="ECO:0007669"/>
    <property type="project" value="TreeGrafter"/>
</dbReference>
<dbReference type="InterPro" id="IPR037733">
    <property type="entry name" value="Ext_Synaptotagmin_C2A"/>
</dbReference>
<sequence>MSYTSSTGAFENISIKFLNKLVLYSVIYFIGYFSCSMTWILVPALIGTLSERYRIKQRKKRHITREAAVGNEKEVILENIGELPSWVVFPDIERAEWVNKIVKQFWPFVNFYARDLAKNYVEIKLKKNLEKYSLKGFHFERIILGSTPCRTGGVVVYDNVSREEVIMDVDISYAGDCDIKFRLRGLLGGIKNFQLYGKLRIVLKPLLRHFPLVGGVQVFFLNNPEVEFELDGIAGILDIPGINESLRKCVCDTIASLMVLPNKFPIKISKDISSEQLNTPNPAGVLRVHCIEARDLLKKDITFTGKSKSDPYAVLVVGDQTFKSETIPSDVNPKWDYWCEFVILESTGQELVISVWDEDPTEDEFLGRVAVDISTLIKAGLSDMWLVLEDVKHGDIHLRTSWLNLTTDYGNLKEALYESQQLQLSHMSSALLIVYVDSATNLRQVRASTKPDPYIQLQLGRQVKTTHAVMRTIHPVWEDSFIFMVTNPDSEYLNLKIFDNKTDAELNDISYNLSSICEKENLEVEKESLRLESGRSECRLIISLHLKIFHNEHFEEFLEKRPSSRYSSSSENTMEKDHSDSESMSSDSTKYSSHSTRRSHCNLRSSDSLSRISQDSYGDITLTMRYSLQRQRLIVVVHRVSNLCFEDPTEDKDIYVKLYLLPERCKATKRKTKVIKNVREPIFDKRFEFLVSQDELNSKRLEISVIEEKVIKNEILGQLIIELRNISLPYSGSFELTARIKRD</sequence>
<evidence type="ECO:0000256" key="12">
    <source>
        <dbReference type="ARBA" id="ARBA00023121"/>
    </source>
</evidence>
<evidence type="ECO:0000259" key="17">
    <source>
        <dbReference type="PROSITE" id="PS51847"/>
    </source>
</evidence>
<dbReference type="Pfam" id="PF17047">
    <property type="entry name" value="SMP_LBD"/>
    <property type="match status" value="1"/>
</dbReference>
<comment type="subcellular location">
    <subcellularLocation>
        <location evidence="1">Cell membrane</location>
        <topology evidence="1">Peripheral membrane protein</topology>
    </subcellularLocation>
    <subcellularLocation>
        <location evidence="2">Endoplasmic reticulum membrane</location>
        <topology evidence="2">Multi-pass membrane protein</topology>
    </subcellularLocation>
</comment>
<dbReference type="EMBL" id="OU900099">
    <property type="protein sequence ID" value="CAG9863139.1"/>
    <property type="molecule type" value="Genomic_DNA"/>
</dbReference>
<keyword evidence="13 15" id="KW-0472">Membrane</keyword>
<evidence type="ECO:0000256" key="9">
    <source>
        <dbReference type="ARBA" id="ARBA00022837"/>
    </source>
</evidence>
<keyword evidence="7" id="KW-0677">Repeat</keyword>
<feature type="domain" description="C2" evidence="16">
    <location>
        <begin position="616"/>
        <end position="738"/>
    </location>
</feature>
<comment type="similarity">
    <text evidence="3">Belongs to the extended synaptotagmin family.</text>
</comment>
<evidence type="ECO:0000256" key="5">
    <source>
        <dbReference type="ARBA" id="ARBA00022692"/>
    </source>
</evidence>
<dbReference type="CDD" id="cd08391">
    <property type="entry name" value="C2A_C2C_Synaptotagmin_like"/>
    <property type="match status" value="1"/>
</dbReference>
<evidence type="ECO:0000256" key="7">
    <source>
        <dbReference type="ARBA" id="ARBA00022737"/>
    </source>
</evidence>
<dbReference type="SUPFAM" id="SSF49562">
    <property type="entry name" value="C2 domain (Calcium/lipid-binding domain, CaLB)"/>
    <property type="match status" value="3"/>
</dbReference>
<dbReference type="GO" id="GO:0061817">
    <property type="term" value="P:endoplasmic reticulum-plasma membrane tethering"/>
    <property type="evidence" value="ECO:0007669"/>
    <property type="project" value="InterPro"/>
</dbReference>
<keyword evidence="10 15" id="KW-1133">Transmembrane helix</keyword>
<name>A0A9N9TUN7_PHYSR</name>
<evidence type="ECO:0000259" key="16">
    <source>
        <dbReference type="PROSITE" id="PS50004"/>
    </source>
</evidence>
<dbReference type="PROSITE" id="PS50004">
    <property type="entry name" value="C2"/>
    <property type="match status" value="3"/>
</dbReference>
<protein>
    <submittedName>
        <fullName evidence="18">Uncharacterized protein</fullName>
    </submittedName>
</protein>
<dbReference type="PANTHER" id="PTHR45761:SF1">
    <property type="entry name" value="EXTENDED SYNAPTOTAGMIN-LIKE PROTEIN 2, ISOFORM C"/>
    <property type="match status" value="1"/>
</dbReference>
<evidence type="ECO:0000256" key="15">
    <source>
        <dbReference type="SAM" id="Phobius"/>
    </source>
</evidence>
<dbReference type="PROSITE" id="PS51847">
    <property type="entry name" value="SMP"/>
    <property type="match status" value="1"/>
</dbReference>
<evidence type="ECO:0000256" key="1">
    <source>
        <dbReference type="ARBA" id="ARBA00004202"/>
    </source>
</evidence>
<dbReference type="GO" id="GO:0005789">
    <property type="term" value="C:endoplasmic reticulum membrane"/>
    <property type="evidence" value="ECO:0007669"/>
    <property type="project" value="UniProtKB-SubCell"/>
</dbReference>
<evidence type="ECO:0000256" key="8">
    <source>
        <dbReference type="ARBA" id="ARBA00022824"/>
    </source>
</evidence>
<dbReference type="CDD" id="cd21670">
    <property type="entry name" value="SMP_ESyt"/>
    <property type="match status" value="1"/>
</dbReference>
<dbReference type="Gene3D" id="2.60.40.150">
    <property type="entry name" value="C2 domain"/>
    <property type="match status" value="3"/>
</dbReference>
<dbReference type="Pfam" id="PF00168">
    <property type="entry name" value="C2"/>
    <property type="match status" value="3"/>
</dbReference>
<dbReference type="FunFam" id="2.60.40.150:FF:000155">
    <property type="entry name" value="extended synaptotagmin-2 isoform X1"/>
    <property type="match status" value="1"/>
</dbReference>
<dbReference type="InterPro" id="IPR000008">
    <property type="entry name" value="C2_dom"/>
</dbReference>